<feature type="transmembrane region" description="Helical" evidence="7">
    <location>
        <begin position="377"/>
        <end position="401"/>
    </location>
</feature>
<feature type="transmembrane region" description="Helical" evidence="7">
    <location>
        <begin position="295"/>
        <end position="316"/>
    </location>
</feature>
<evidence type="ECO:0000256" key="1">
    <source>
        <dbReference type="ARBA" id="ARBA00004651"/>
    </source>
</evidence>
<evidence type="ECO:0000256" key="2">
    <source>
        <dbReference type="ARBA" id="ARBA00022448"/>
    </source>
</evidence>
<evidence type="ECO:0000256" key="7">
    <source>
        <dbReference type="RuleBase" id="RU363032"/>
    </source>
</evidence>
<protein>
    <submittedName>
        <fullName evidence="9">Iron ABC transporter permease</fullName>
    </submittedName>
</protein>
<keyword evidence="5 7" id="KW-1133">Transmembrane helix</keyword>
<keyword evidence="2 7" id="KW-0813">Transport</keyword>
<feature type="domain" description="ABC transmembrane type-1" evidence="8">
    <location>
        <begin position="341"/>
        <end position="547"/>
    </location>
</feature>
<keyword evidence="3" id="KW-1003">Cell membrane</keyword>
<dbReference type="CDD" id="cd06261">
    <property type="entry name" value="TM_PBP2"/>
    <property type="match status" value="1"/>
</dbReference>
<feature type="transmembrane region" description="Helical" evidence="7">
    <location>
        <begin position="102"/>
        <end position="120"/>
    </location>
</feature>
<dbReference type="Proteomes" id="UP000584642">
    <property type="component" value="Unassembled WGS sequence"/>
</dbReference>
<keyword evidence="10" id="KW-1185">Reference proteome</keyword>
<dbReference type="InterPro" id="IPR035906">
    <property type="entry name" value="MetI-like_sf"/>
</dbReference>
<feature type="transmembrane region" description="Helical" evidence="7">
    <location>
        <begin position="529"/>
        <end position="549"/>
    </location>
</feature>
<evidence type="ECO:0000256" key="5">
    <source>
        <dbReference type="ARBA" id="ARBA00022989"/>
    </source>
</evidence>
<dbReference type="PANTHER" id="PTHR30183">
    <property type="entry name" value="MOLYBDENUM TRANSPORT SYSTEM PERMEASE PROTEIN MODB"/>
    <property type="match status" value="1"/>
</dbReference>
<organism evidence="9 10">
    <name type="scientific">Azospirillum oleiclasticum</name>
    <dbReference type="NCBI Taxonomy" id="2735135"/>
    <lineage>
        <taxon>Bacteria</taxon>
        <taxon>Pseudomonadati</taxon>
        <taxon>Pseudomonadota</taxon>
        <taxon>Alphaproteobacteria</taxon>
        <taxon>Rhodospirillales</taxon>
        <taxon>Azospirillaceae</taxon>
        <taxon>Azospirillum</taxon>
    </lineage>
</organism>
<feature type="transmembrane region" description="Helical" evidence="7">
    <location>
        <begin position="413"/>
        <end position="435"/>
    </location>
</feature>
<evidence type="ECO:0000259" key="8">
    <source>
        <dbReference type="PROSITE" id="PS50928"/>
    </source>
</evidence>
<dbReference type="Gene3D" id="1.10.3720.10">
    <property type="entry name" value="MetI-like"/>
    <property type="match status" value="2"/>
</dbReference>
<dbReference type="Pfam" id="PF00528">
    <property type="entry name" value="BPD_transp_1"/>
    <property type="match status" value="1"/>
</dbReference>
<feature type="transmembrane region" description="Helical" evidence="7">
    <location>
        <begin position="66"/>
        <end position="90"/>
    </location>
</feature>
<keyword evidence="4 7" id="KW-0812">Transmembrane</keyword>
<dbReference type="EMBL" id="JABFDB010000016">
    <property type="protein sequence ID" value="NYZ22322.1"/>
    <property type="molecule type" value="Genomic_DNA"/>
</dbReference>
<reference evidence="9 10" key="1">
    <citation type="submission" date="2020-05" db="EMBL/GenBank/DDBJ databases">
        <title>Azospirillum oleiclasticum sp. nov, a nitrogen-fixing and heavy crude oil-emulsifying bacterium isolated from the crude oil of Yumen Oilfield.</title>
        <authorList>
            <person name="Wu D."/>
            <person name="Cai M."/>
            <person name="Zhang X."/>
        </authorList>
    </citation>
    <scope>NUCLEOTIDE SEQUENCE [LARGE SCALE GENOMIC DNA]</scope>
    <source>
        <strain evidence="9 10">ROY-1-1-2</strain>
    </source>
</reference>
<evidence type="ECO:0000313" key="10">
    <source>
        <dbReference type="Proteomes" id="UP000584642"/>
    </source>
</evidence>
<dbReference type="PROSITE" id="PS50928">
    <property type="entry name" value="ABC_TM1"/>
    <property type="match status" value="2"/>
</dbReference>
<name>A0ABX2TDB4_9PROT</name>
<evidence type="ECO:0000256" key="6">
    <source>
        <dbReference type="ARBA" id="ARBA00023136"/>
    </source>
</evidence>
<comment type="similarity">
    <text evidence="7">Belongs to the binding-protein-dependent transport system permease family.</text>
</comment>
<feature type="transmembrane region" description="Helical" evidence="7">
    <location>
        <begin position="336"/>
        <end position="365"/>
    </location>
</feature>
<keyword evidence="6 7" id="KW-0472">Membrane</keyword>
<dbReference type="RefSeq" id="WP_180284091.1">
    <property type="nucleotide sequence ID" value="NZ_JABFDB010000016.1"/>
</dbReference>
<dbReference type="PANTHER" id="PTHR30183:SF2">
    <property type="entry name" value="IRON UTILIZATION PROTEIN"/>
    <property type="match status" value="1"/>
</dbReference>
<comment type="caution">
    <text evidence="9">The sequence shown here is derived from an EMBL/GenBank/DDBJ whole genome shotgun (WGS) entry which is preliminary data.</text>
</comment>
<evidence type="ECO:0000313" key="9">
    <source>
        <dbReference type="EMBL" id="NYZ22322.1"/>
    </source>
</evidence>
<feature type="transmembrane region" description="Helical" evidence="7">
    <location>
        <begin position="250"/>
        <end position="269"/>
    </location>
</feature>
<comment type="subcellular location">
    <subcellularLocation>
        <location evidence="1 7">Cell membrane</location>
        <topology evidence="1 7">Multi-pass membrane protein</topology>
    </subcellularLocation>
</comment>
<feature type="transmembrane region" description="Helical" evidence="7">
    <location>
        <begin position="155"/>
        <end position="175"/>
    </location>
</feature>
<sequence length="559" mass="60265">MSLTTPAASTGFVAHIRRPGAWTLATLVIAALVALPVLVVVSRVFIHTDGVWGHLASTVLPEYVGNTVRLVLLVGTGTLVIGTATAWLVTMCRFPGSRALEWALLLPMAVPAYVMAYTYTDLLQFVGPVQTALRETFHWTRRDYWFPDVRTLEGAAAMMTLVLYPYVYLLARAAFLEQSVCVLEVSRTLGRGPWRSFFTVALPLARPGIVGGLALVLMEVLADFGTVQYFAVNTFTTGIYRTWFAMGQPVAAAQLAAALMLFVLLLILLERWSRRRAKFHHTTTRYRSLPTHRLTGWRAVAALAACVAPVVLGFLVPGWVLLRMALAEGDVRFGGLFLHLATNSVILSGTAAVLAVALALVLAYGQRLHDTPVLRTAVRVAAMGYAIPGSVIAVGVLIPFAHLDNAIDAAARALFGVSTGLLLSGTIAAVLYAYLVRFLAVSFNTVEASLGKIRPNMDHAARVLGSTPGRTLVRVHAPIMSGSLLTAGLLVFVDVMKELPATMIVRPFNFDTLAVRIYQLASDERLTEAATPALAIVAVGMVPVVLLSLSIRKSRPGQD</sequence>
<evidence type="ECO:0000256" key="4">
    <source>
        <dbReference type="ARBA" id="ARBA00022692"/>
    </source>
</evidence>
<dbReference type="SUPFAM" id="SSF161098">
    <property type="entry name" value="MetI-like"/>
    <property type="match status" value="2"/>
</dbReference>
<feature type="transmembrane region" description="Helical" evidence="7">
    <location>
        <begin position="21"/>
        <end position="46"/>
    </location>
</feature>
<feature type="transmembrane region" description="Helical" evidence="7">
    <location>
        <begin position="472"/>
        <end position="493"/>
    </location>
</feature>
<dbReference type="InterPro" id="IPR000515">
    <property type="entry name" value="MetI-like"/>
</dbReference>
<accession>A0ABX2TDB4</accession>
<evidence type="ECO:0000256" key="3">
    <source>
        <dbReference type="ARBA" id="ARBA00022475"/>
    </source>
</evidence>
<proteinExistence type="inferred from homology"/>
<feature type="domain" description="ABC transmembrane type-1" evidence="8">
    <location>
        <begin position="64"/>
        <end position="268"/>
    </location>
</feature>
<gene>
    <name evidence="9" type="ORF">HND93_21640</name>
</gene>
<feature type="transmembrane region" description="Helical" evidence="7">
    <location>
        <begin position="196"/>
        <end position="218"/>
    </location>
</feature>